<dbReference type="Pfam" id="PF05129">
    <property type="entry name" value="Zn_ribbon_Elf1"/>
    <property type="match status" value="1"/>
</dbReference>
<keyword evidence="3 5" id="KW-0862">Zinc</keyword>
<comment type="subcellular location">
    <subcellularLocation>
        <location evidence="1 5">Nucleus</location>
    </subcellularLocation>
</comment>
<organism evidence="6 7">
    <name type="scientific">Dunaliella salina</name>
    <name type="common">Green alga</name>
    <name type="synonym">Protococcus salinus</name>
    <dbReference type="NCBI Taxonomy" id="3046"/>
    <lineage>
        <taxon>Eukaryota</taxon>
        <taxon>Viridiplantae</taxon>
        <taxon>Chlorophyta</taxon>
        <taxon>core chlorophytes</taxon>
        <taxon>Chlorophyceae</taxon>
        <taxon>CS clade</taxon>
        <taxon>Chlamydomonadales</taxon>
        <taxon>Dunaliellaceae</taxon>
        <taxon>Dunaliella</taxon>
    </lineage>
</organism>
<dbReference type="SUPFAM" id="SSF57783">
    <property type="entry name" value="Zinc beta-ribbon"/>
    <property type="match status" value="1"/>
</dbReference>
<comment type="similarity">
    <text evidence="2 5">Belongs to the ELOF1 family.</text>
</comment>
<evidence type="ECO:0000256" key="2">
    <source>
        <dbReference type="ARBA" id="ARBA00009730"/>
    </source>
</evidence>
<dbReference type="Gene3D" id="2.20.25.190">
    <property type="match status" value="1"/>
</dbReference>
<gene>
    <name evidence="6" type="ORF">DUNSADRAFT_18042</name>
</gene>
<dbReference type="EMBL" id="MU069526">
    <property type="protein sequence ID" value="KAF5840005.1"/>
    <property type="molecule type" value="Genomic_DNA"/>
</dbReference>
<proteinExistence type="inferred from homology"/>
<dbReference type="PANTHER" id="PTHR20934">
    <property type="entry name" value="TRANSCRIPTION ELONGATION FACTOR 1 HOMOLOG"/>
    <property type="match status" value="1"/>
</dbReference>
<name>A0ABQ7GZH4_DUNSA</name>
<evidence type="ECO:0000256" key="4">
    <source>
        <dbReference type="ARBA" id="ARBA00023242"/>
    </source>
</evidence>
<evidence type="ECO:0000256" key="3">
    <source>
        <dbReference type="ARBA" id="ARBA00022833"/>
    </source>
</evidence>
<keyword evidence="4 5" id="KW-0539">Nucleus</keyword>
<dbReference type="InterPro" id="IPR038567">
    <property type="entry name" value="T_Elf1_sf"/>
</dbReference>
<keyword evidence="5" id="KW-0804">Transcription</keyword>
<keyword evidence="5" id="KW-0479">Metal-binding</keyword>
<keyword evidence="5" id="KW-0863">Zinc-finger</keyword>
<evidence type="ECO:0000313" key="7">
    <source>
        <dbReference type="Proteomes" id="UP000815325"/>
    </source>
</evidence>
<protein>
    <recommendedName>
        <fullName evidence="5">Transcription elongation factor 1 homolog</fullName>
    </recommendedName>
</protein>
<keyword evidence="6" id="KW-0251">Elongation factor</keyword>
<dbReference type="Proteomes" id="UP000815325">
    <property type="component" value="Unassembled WGS sequence"/>
</dbReference>
<evidence type="ECO:0000313" key="6">
    <source>
        <dbReference type="EMBL" id="KAF5840005.1"/>
    </source>
</evidence>
<comment type="caution">
    <text evidence="6">The sequence shown here is derived from an EMBL/GenBank/DDBJ whole genome shotgun (WGS) entry which is preliminary data.</text>
</comment>
<accession>A0ABQ7GZH4</accession>
<reference evidence="6" key="1">
    <citation type="submission" date="2017-08" db="EMBL/GenBank/DDBJ databases">
        <authorList>
            <person name="Polle J.E."/>
            <person name="Barry K."/>
            <person name="Cushman J."/>
            <person name="Schmutz J."/>
            <person name="Tran D."/>
            <person name="Hathwaick L.T."/>
            <person name="Yim W.C."/>
            <person name="Jenkins J."/>
            <person name="Mckie-Krisberg Z.M."/>
            <person name="Prochnik S."/>
            <person name="Lindquist E."/>
            <person name="Dockter R.B."/>
            <person name="Adam C."/>
            <person name="Molina H."/>
            <person name="Bunkerborg J."/>
            <person name="Jin E."/>
            <person name="Buchheim M."/>
            <person name="Magnuson J."/>
        </authorList>
    </citation>
    <scope>NUCLEOTIDE SEQUENCE</scope>
    <source>
        <strain evidence="6">CCAP 19/18</strain>
    </source>
</reference>
<comment type="function">
    <text evidence="5">Transcription elongation factor implicated in the maintenance of proper chromatin structure in actively transcribed regions.</text>
</comment>
<keyword evidence="7" id="KW-1185">Reference proteome</keyword>
<dbReference type="GO" id="GO:0003746">
    <property type="term" value="F:translation elongation factor activity"/>
    <property type="evidence" value="ECO:0007669"/>
    <property type="project" value="UniProtKB-KW"/>
</dbReference>
<keyword evidence="5" id="KW-0805">Transcription regulation</keyword>
<evidence type="ECO:0000256" key="1">
    <source>
        <dbReference type="ARBA" id="ARBA00004123"/>
    </source>
</evidence>
<dbReference type="InterPro" id="IPR007808">
    <property type="entry name" value="Elf1"/>
</dbReference>
<dbReference type="PANTHER" id="PTHR20934:SF0">
    <property type="entry name" value="TRANSCRIPTION ELONGATION FACTOR 1 HOMOLOG"/>
    <property type="match status" value="1"/>
</dbReference>
<evidence type="ECO:0000256" key="5">
    <source>
        <dbReference type="RuleBase" id="RU364033"/>
    </source>
</evidence>
<sequence length="81" mass="9334">MGKRKSSKPPPKKQAQKLDTMFNCPFCNSSKSVSCNIDHDKEMANMHCSQCPMKFECRITHLTEPIDVYHNWLDKCEEANA</sequence>
<keyword evidence="6" id="KW-0648">Protein biosynthesis</keyword>